<dbReference type="AlphaFoldDB" id="A0A8J3UTS8"/>
<reference evidence="2" key="1">
    <citation type="submission" date="2021-01" db="EMBL/GenBank/DDBJ databases">
        <title>Whole genome shotgun sequence of Planotetraspora silvatica NBRC 100141.</title>
        <authorList>
            <person name="Komaki H."/>
            <person name="Tamura T."/>
        </authorList>
    </citation>
    <scope>NUCLEOTIDE SEQUENCE</scope>
    <source>
        <strain evidence="2">NBRC 100141</strain>
    </source>
</reference>
<organism evidence="2 3">
    <name type="scientific">Planotetraspora silvatica</name>
    <dbReference type="NCBI Taxonomy" id="234614"/>
    <lineage>
        <taxon>Bacteria</taxon>
        <taxon>Bacillati</taxon>
        <taxon>Actinomycetota</taxon>
        <taxon>Actinomycetes</taxon>
        <taxon>Streptosporangiales</taxon>
        <taxon>Streptosporangiaceae</taxon>
        <taxon>Planotetraspora</taxon>
    </lineage>
</organism>
<comment type="caution">
    <text evidence="2">The sequence shown here is derived from an EMBL/GenBank/DDBJ whole genome shotgun (WGS) entry which is preliminary data.</text>
</comment>
<dbReference type="EMBL" id="BOOQ01000063">
    <property type="protein sequence ID" value="GII51197.1"/>
    <property type="molecule type" value="Genomic_DNA"/>
</dbReference>
<dbReference type="RefSeq" id="WP_203980706.1">
    <property type="nucleotide sequence ID" value="NZ_BAAAKY010000004.1"/>
</dbReference>
<feature type="domain" description="HEPN/Toprim N-terminal" evidence="1">
    <location>
        <begin position="1"/>
        <end position="89"/>
    </location>
</feature>
<proteinExistence type="predicted"/>
<evidence type="ECO:0000313" key="2">
    <source>
        <dbReference type="EMBL" id="GII51197.1"/>
    </source>
</evidence>
<dbReference type="Proteomes" id="UP000644610">
    <property type="component" value="Unassembled WGS sequence"/>
</dbReference>
<evidence type="ECO:0000313" key="3">
    <source>
        <dbReference type="Proteomes" id="UP000644610"/>
    </source>
</evidence>
<name>A0A8J3UTS8_9ACTN</name>
<evidence type="ECO:0000259" key="1">
    <source>
        <dbReference type="Pfam" id="PF18871"/>
    </source>
</evidence>
<gene>
    <name evidence="2" type="ORF">Psi02_76210</name>
</gene>
<dbReference type="Pfam" id="PF18871">
    <property type="entry name" value="HEPN_Toprim_N"/>
    <property type="match status" value="1"/>
</dbReference>
<sequence>MGTAITLSLNGIDIDWGKNRSWKSHFWLFPPGSLTDVEYLYANDVIETKPGFQTTLNEAYFRLRHLGYSQQETKTKFDDAVARWNRTADLRLTFADFRSALTSVDFASLTPADLEPYVWDFRAFVVNLLAAWDTDGALLKDFIAGLDFALTLRVLADRVESRSLPLRWHHQDLVDSGWVTVEDLTGIDRRTFIINHTMLFGRLQDHAGVTAVSAFDTWLAGHGLPRATPYTKMKSDGTVTHETTTLPTAVRNMIHHPENPHNALSDDNLRESVELLLGIAKSLSNPLPGLA</sequence>
<protein>
    <recommendedName>
        <fullName evidence="1">HEPN/Toprim N-terminal domain-containing protein</fullName>
    </recommendedName>
</protein>
<dbReference type="InterPro" id="IPR041487">
    <property type="entry name" value="HEPN/Toprim-NTD1"/>
</dbReference>
<accession>A0A8J3UTS8</accession>
<keyword evidence="3" id="KW-1185">Reference proteome</keyword>